<dbReference type="Proteomes" id="UP001166052">
    <property type="component" value="Unassembled WGS sequence"/>
</dbReference>
<protein>
    <submittedName>
        <fullName evidence="6">TTLL6 polyglutamylase</fullName>
    </submittedName>
</protein>
<feature type="compositionally biased region" description="Basic residues" evidence="5">
    <location>
        <begin position="58"/>
        <end position="71"/>
    </location>
</feature>
<dbReference type="EMBL" id="JAAWVN010023168">
    <property type="protein sequence ID" value="MBN3293827.1"/>
    <property type="molecule type" value="Genomic_DNA"/>
</dbReference>
<keyword evidence="4" id="KW-0175">Coiled coil</keyword>
<dbReference type="Gene3D" id="3.30.470.20">
    <property type="entry name" value="ATP-grasp fold, B domain"/>
    <property type="match status" value="1"/>
</dbReference>
<comment type="caution">
    <text evidence="6">The sequence shown here is derived from an EMBL/GenBank/DDBJ whole genome shotgun (WGS) entry which is preliminary data.</text>
</comment>
<evidence type="ECO:0000256" key="5">
    <source>
        <dbReference type="SAM" id="MobiDB-lite"/>
    </source>
</evidence>
<feature type="coiled-coil region" evidence="4">
    <location>
        <begin position="388"/>
        <end position="428"/>
    </location>
</feature>
<dbReference type="InterPro" id="IPR004344">
    <property type="entry name" value="TTL/TTLL_fam"/>
</dbReference>
<proteinExistence type="predicted"/>
<evidence type="ECO:0000256" key="3">
    <source>
        <dbReference type="ARBA" id="ARBA00022840"/>
    </source>
</evidence>
<feature type="compositionally biased region" description="Basic residues" evidence="5">
    <location>
        <begin position="446"/>
        <end position="462"/>
    </location>
</feature>
<evidence type="ECO:0000256" key="2">
    <source>
        <dbReference type="ARBA" id="ARBA00022741"/>
    </source>
</evidence>
<dbReference type="PANTHER" id="PTHR12241">
    <property type="entry name" value="TUBULIN POLYGLUTAMYLASE"/>
    <property type="match status" value="1"/>
</dbReference>
<keyword evidence="1" id="KW-0436">Ligase</keyword>
<keyword evidence="3" id="KW-0067">ATP-binding</keyword>
<keyword evidence="2" id="KW-0547">Nucleotide-binding</keyword>
<name>A0ABS2Z6L4_POLSE</name>
<feature type="compositionally biased region" description="Low complexity" evidence="5">
    <location>
        <begin position="463"/>
        <end position="488"/>
    </location>
</feature>
<feature type="non-terminal residue" evidence="6">
    <location>
        <position position="757"/>
    </location>
</feature>
<dbReference type="PROSITE" id="PS51221">
    <property type="entry name" value="TTL"/>
    <property type="match status" value="1"/>
</dbReference>
<evidence type="ECO:0000256" key="1">
    <source>
        <dbReference type="ARBA" id="ARBA00022598"/>
    </source>
</evidence>
<dbReference type="Pfam" id="PF03133">
    <property type="entry name" value="TTL"/>
    <property type="match status" value="1"/>
</dbReference>
<feature type="region of interest" description="Disordered" evidence="5">
    <location>
        <begin position="431"/>
        <end position="498"/>
    </location>
</feature>
<sequence>MKSDSEEPSANKVPPQFQVDPESQDESPCIRKEKTEEDESDSPNENCDKEPPPDKVETKKKKKKKKRRAVRKYGLREAGDNEEWTVYWTDCSVSLDRVMELKRYQKINHFPGMSEICRKDLLARNMNRMLKLFPKEYNIFPRTWCLPADDFQAYSRAKKHKTYICKPDTGCQGRGIFVTKSAKDIKAGEDMICQLYISKPFTVDGFKFDLRIYVLVTSCDPFRIFVYNEGLARFCTTKYSDPNNANVDDICMHLTNYAINKHSDNFVRDDDTGSKRKLSTFNRHMEEKGYDIGKMWGDIEDVIIKTLISAHPILKHNYNTCFPNHVTGSACFEILGFDILLDRRLKPWLLEVNHSPSFTTDSKLDREVKDNLLYDTLVLINLGACDRKKIIEEDKRKAKERLLQQNRSREARQQLQELRLKQEQKEVIQKTKKAELQGESAGEKVKLHKTSQRSSRSSHRHPSGSTRLQLSRQTSTSAGQPSSSSTPAEAPDFTEEEELERLNGLLRRETLLRDMGVVDKVYQLLQGTPNATGQSTRHHADLLMQKRSKDLMFGSLGDLPRKLGFPNEYLPHQLFISAANTTAAKPVLNQRPDSGLCLNYARSQVLQRACHTGGLPKEPVMVSLEGSSKLLVHSESAGTLKSQIASEEMDEDPFHLWTAEPKRTSTGQRVPRAVSANVGRRGRFFNLVSAQSDQSLGYRIMESTETAKPSSPFKNPSTSSAPGLFVISSPAPLLRRPGFMHPVKDIGRRYARAEIGR</sequence>
<evidence type="ECO:0000313" key="7">
    <source>
        <dbReference type="Proteomes" id="UP001166052"/>
    </source>
</evidence>
<dbReference type="SUPFAM" id="SSF56059">
    <property type="entry name" value="Glutathione synthetase ATP-binding domain-like"/>
    <property type="match status" value="1"/>
</dbReference>
<gene>
    <name evidence="6" type="primary">Ttll6</name>
    <name evidence="6" type="ORF">GTO92_0001155</name>
</gene>
<evidence type="ECO:0000256" key="4">
    <source>
        <dbReference type="SAM" id="Coils"/>
    </source>
</evidence>
<feature type="compositionally biased region" description="Basic and acidic residues" evidence="5">
    <location>
        <begin position="46"/>
        <end position="57"/>
    </location>
</feature>
<accession>A0ABS2Z6L4</accession>
<evidence type="ECO:0000313" key="6">
    <source>
        <dbReference type="EMBL" id="MBN3293827.1"/>
    </source>
</evidence>
<feature type="compositionally biased region" description="Basic and acidic residues" evidence="5">
    <location>
        <begin position="431"/>
        <end position="445"/>
    </location>
</feature>
<keyword evidence="7" id="KW-1185">Reference proteome</keyword>
<dbReference type="PANTHER" id="PTHR12241:SF161">
    <property type="entry name" value="TUBULIN POLYGLUTAMYLASE TTLL6"/>
    <property type="match status" value="1"/>
</dbReference>
<feature type="region of interest" description="Disordered" evidence="5">
    <location>
        <begin position="1"/>
        <end position="71"/>
    </location>
</feature>
<organism evidence="6 7">
    <name type="scientific">Polypterus senegalus</name>
    <name type="common">Senegal bichir</name>
    <dbReference type="NCBI Taxonomy" id="55291"/>
    <lineage>
        <taxon>Eukaryota</taxon>
        <taxon>Metazoa</taxon>
        <taxon>Chordata</taxon>
        <taxon>Craniata</taxon>
        <taxon>Vertebrata</taxon>
        <taxon>Euteleostomi</taxon>
        <taxon>Actinopterygii</taxon>
        <taxon>Polypteriformes</taxon>
        <taxon>Polypteridae</taxon>
        <taxon>Polypterus</taxon>
    </lineage>
</organism>
<reference evidence="6" key="1">
    <citation type="journal article" date="2021" name="Cell">
        <title>Tracing the genetic footprints of vertebrate landing in non-teleost ray-finned fishes.</title>
        <authorList>
            <person name="Bi X."/>
            <person name="Wang K."/>
            <person name="Yang L."/>
            <person name="Pan H."/>
            <person name="Jiang H."/>
            <person name="Wei Q."/>
            <person name="Fang M."/>
            <person name="Yu H."/>
            <person name="Zhu C."/>
            <person name="Cai Y."/>
            <person name="He Y."/>
            <person name="Gan X."/>
            <person name="Zeng H."/>
            <person name="Yu D."/>
            <person name="Zhu Y."/>
            <person name="Jiang H."/>
            <person name="Qiu Q."/>
            <person name="Yang H."/>
            <person name="Zhang Y.E."/>
            <person name="Wang W."/>
            <person name="Zhu M."/>
            <person name="He S."/>
            <person name="Zhang G."/>
        </authorList>
    </citation>
    <scope>NUCLEOTIDE SEQUENCE</scope>
    <source>
        <strain evidence="6">Bchr_001</strain>
    </source>
</reference>
<feature type="non-terminal residue" evidence="6">
    <location>
        <position position="1"/>
    </location>
</feature>